<evidence type="ECO:0000256" key="4">
    <source>
        <dbReference type="ARBA" id="ARBA00022833"/>
    </source>
</evidence>
<name>A0A2Z6PAK4_TRISU</name>
<dbReference type="GO" id="GO:0003677">
    <property type="term" value="F:DNA binding"/>
    <property type="evidence" value="ECO:0007669"/>
    <property type="project" value="UniProtKB-KW"/>
</dbReference>
<dbReference type="PANTHER" id="PTHR47165">
    <property type="entry name" value="OS03G0429900 PROTEIN"/>
    <property type="match status" value="1"/>
</dbReference>
<evidence type="ECO:0000259" key="8">
    <source>
        <dbReference type="Pfam" id="PF08646"/>
    </source>
</evidence>
<keyword evidence="2" id="KW-0479">Metal-binding</keyword>
<evidence type="ECO:0000256" key="6">
    <source>
        <dbReference type="SAM" id="MobiDB-lite"/>
    </source>
</evidence>
<dbReference type="CDD" id="cd04476">
    <property type="entry name" value="RPA1_DBD_C"/>
    <property type="match status" value="1"/>
</dbReference>
<keyword evidence="4" id="KW-0862">Zinc</keyword>
<dbReference type="Gene3D" id="2.40.50.140">
    <property type="entry name" value="Nucleic acid-binding proteins"/>
    <property type="match status" value="3"/>
</dbReference>
<dbReference type="Pfam" id="PF02721">
    <property type="entry name" value="DUF223"/>
    <property type="match status" value="1"/>
</dbReference>
<evidence type="ECO:0000259" key="7">
    <source>
        <dbReference type="Pfam" id="PF02721"/>
    </source>
</evidence>
<feature type="domain" description="Replication factor A C-terminal" evidence="8">
    <location>
        <begin position="275"/>
        <end position="388"/>
    </location>
</feature>
<evidence type="ECO:0000256" key="3">
    <source>
        <dbReference type="ARBA" id="ARBA00022771"/>
    </source>
</evidence>
<dbReference type="Proteomes" id="UP000242715">
    <property type="component" value="Unassembled WGS sequence"/>
</dbReference>
<sequence length="676" mass="74595">MDFPPKASKISIKQRVEMVLMDDKGGRIHATIKKTLIYKFKDELIQGMVYSFENLGVSTNGGAYRTTHHRYKLNFQFSSLIQRLSNVAVGGTPFNFVPIADVVSGSYDTDYLVDVIGVLTGVGAEREITNQNGTTTKLNVIALEAEGHKLQCTLFGPYVDELNAFIASGDKDNAIVIVQLAKAKTFQVIDMEFVDKIHIQNCMNCTRLFFNPNCQESVVLRESLPESLESPSPMTLTQISVEPAVSPVDEFLFNTPRMTLQGIKDATTESLNVVCATVKRILNPDCFWYTACVCNKSVIPDSNMFYCEKCNKHVMKVFPRYCLKVRVMDHTDHASFVIFDKDASSLFNMSCADMLEHTQTIGGVGSVPPQIARLVDNTWLFKVETKPSTNPRFEQTFRIRKICTDHAIIKQFKDKWDREEAAFSKINNEVGSLSTLLEKGKDILVCSSANILSEDLQSLTGSSSKEKGKEIVCEGTPVALKQDLMNKFSSTIVNLDDDSLDTFHCTKSPSTQNTLISSKDLHDLTASSVKGKAKEIVVEDTPADETYEVMVKGKTFVGNIGGVCVHSDRSVISLNQISASEENGSKDNKDLNALAGITIKGKTKDIVLEGTPVGHILEGAQSASKVVKAPKLIASDDIKEAKSKKPAKRVSPQKDDEDDNTPIKLLKRAVKIEKIA</sequence>
<keyword evidence="3" id="KW-0863">Zinc-finger</keyword>
<evidence type="ECO:0000313" key="10">
    <source>
        <dbReference type="Proteomes" id="UP000242715"/>
    </source>
</evidence>
<dbReference type="EMBL" id="DF974248">
    <property type="protein sequence ID" value="GAU46750.1"/>
    <property type="molecule type" value="Genomic_DNA"/>
</dbReference>
<dbReference type="InterPro" id="IPR013955">
    <property type="entry name" value="Rep_factor-A_C"/>
</dbReference>
<keyword evidence="5" id="KW-0238">DNA-binding</keyword>
<evidence type="ECO:0000256" key="5">
    <source>
        <dbReference type="ARBA" id="ARBA00023125"/>
    </source>
</evidence>
<dbReference type="GO" id="GO:0008270">
    <property type="term" value="F:zinc ion binding"/>
    <property type="evidence" value="ECO:0007669"/>
    <property type="project" value="UniProtKB-KW"/>
</dbReference>
<proteinExistence type="inferred from homology"/>
<dbReference type="AlphaFoldDB" id="A0A2Z6PAK4"/>
<dbReference type="PANTHER" id="PTHR47165:SF4">
    <property type="entry name" value="OS03G0429900 PROTEIN"/>
    <property type="match status" value="1"/>
</dbReference>
<feature type="region of interest" description="Disordered" evidence="6">
    <location>
        <begin position="638"/>
        <end position="663"/>
    </location>
</feature>
<dbReference type="InterPro" id="IPR012340">
    <property type="entry name" value="NA-bd_OB-fold"/>
</dbReference>
<dbReference type="InterPro" id="IPR047192">
    <property type="entry name" value="Euk_RPA1_DBD_C"/>
</dbReference>
<dbReference type="InterPro" id="IPR003871">
    <property type="entry name" value="RFA1B/D_OB_1st"/>
</dbReference>
<keyword evidence="10" id="KW-1185">Reference proteome</keyword>
<evidence type="ECO:0000256" key="1">
    <source>
        <dbReference type="ARBA" id="ARBA00005690"/>
    </source>
</evidence>
<dbReference type="Pfam" id="PF08646">
    <property type="entry name" value="Rep_fac-A_C"/>
    <property type="match status" value="1"/>
</dbReference>
<feature type="domain" description="Replication protein A 70 kDa DNA-binding subunit B/D first OB fold" evidence="7">
    <location>
        <begin position="13"/>
        <end position="78"/>
    </location>
</feature>
<evidence type="ECO:0000256" key="2">
    <source>
        <dbReference type="ARBA" id="ARBA00022723"/>
    </source>
</evidence>
<evidence type="ECO:0008006" key="11">
    <source>
        <dbReference type="Google" id="ProtNLM"/>
    </source>
</evidence>
<dbReference type="CDD" id="cd04481">
    <property type="entry name" value="RPA1_DBD_B_like"/>
    <property type="match status" value="1"/>
</dbReference>
<dbReference type="SUPFAM" id="SSF50249">
    <property type="entry name" value="Nucleic acid-binding proteins"/>
    <property type="match status" value="3"/>
</dbReference>
<comment type="similarity">
    <text evidence="1">Belongs to the replication factor A protein 1 family.</text>
</comment>
<gene>
    <name evidence="9" type="ORF">TSUD_402760</name>
</gene>
<accession>A0A2Z6PAK4</accession>
<protein>
    <recommendedName>
        <fullName evidence="11">Replication factor A C-terminal domain-containing protein</fullName>
    </recommendedName>
</protein>
<reference evidence="10" key="1">
    <citation type="journal article" date="2017" name="Front. Plant Sci.">
        <title>Climate Clever Clovers: New Paradigm to Reduce the Environmental Footprint of Ruminants by Breeding Low Methanogenic Forages Utilizing Haplotype Variation.</title>
        <authorList>
            <person name="Kaur P."/>
            <person name="Appels R."/>
            <person name="Bayer P.E."/>
            <person name="Keeble-Gagnere G."/>
            <person name="Wang J."/>
            <person name="Hirakawa H."/>
            <person name="Shirasawa K."/>
            <person name="Vercoe P."/>
            <person name="Stefanova K."/>
            <person name="Durmic Z."/>
            <person name="Nichols P."/>
            <person name="Revell C."/>
            <person name="Isobe S.N."/>
            <person name="Edwards D."/>
            <person name="Erskine W."/>
        </authorList>
    </citation>
    <scope>NUCLEOTIDE SEQUENCE [LARGE SCALE GENOMIC DNA]</scope>
    <source>
        <strain evidence="10">cv. Daliak</strain>
    </source>
</reference>
<evidence type="ECO:0000313" key="9">
    <source>
        <dbReference type="EMBL" id="GAU46750.1"/>
    </source>
</evidence>
<dbReference type="OrthoDB" id="1040769at2759"/>
<organism evidence="9 10">
    <name type="scientific">Trifolium subterraneum</name>
    <name type="common">Subterranean clover</name>
    <dbReference type="NCBI Taxonomy" id="3900"/>
    <lineage>
        <taxon>Eukaryota</taxon>
        <taxon>Viridiplantae</taxon>
        <taxon>Streptophyta</taxon>
        <taxon>Embryophyta</taxon>
        <taxon>Tracheophyta</taxon>
        <taxon>Spermatophyta</taxon>
        <taxon>Magnoliopsida</taxon>
        <taxon>eudicotyledons</taxon>
        <taxon>Gunneridae</taxon>
        <taxon>Pentapetalae</taxon>
        <taxon>rosids</taxon>
        <taxon>fabids</taxon>
        <taxon>Fabales</taxon>
        <taxon>Fabaceae</taxon>
        <taxon>Papilionoideae</taxon>
        <taxon>50 kb inversion clade</taxon>
        <taxon>NPAAA clade</taxon>
        <taxon>Hologalegina</taxon>
        <taxon>IRL clade</taxon>
        <taxon>Trifolieae</taxon>
        <taxon>Trifolium</taxon>
    </lineage>
</organism>
<dbReference type="CDD" id="cd04480">
    <property type="entry name" value="RPA1_DBD_A_like"/>
    <property type="match status" value="1"/>
</dbReference>